<name>A0ABD0LNY6_9CAEN</name>
<keyword evidence="2" id="KW-1185">Reference proteome</keyword>
<protein>
    <submittedName>
        <fullName evidence="1">Uncharacterized protein</fullName>
    </submittedName>
</protein>
<feature type="non-terminal residue" evidence="1">
    <location>
        <position position="84"/>
    </location>
</feature>
<dbReference type="EMBL" id="JACVVK020000032">
    <property type="protein sequence ID" value="KAK7501302.1"/>
    <property type="molecule type" value="Genomic_DNA"/>
</dbReference>
<evidence type="ECO:0000313" key="1">
    <source>
        <dbReference type="EMBL" id="KAK7501302.1"/>
    </source>
</evidence>
<dbReference type="Proteomes" id="UP001519460">
    <property type="component" value="Unassembled WGS sequence"/>
</dbReference>
<dbReference type="AlphaFoldDB" id="A0ABD0LNY6"/>
<proteinExistence type="predicted"/>
<comment type="caution">
    <text evidence="1">The sequence shown here is derived from an EMBL/GenBank/DDBJ whole genome shotgun (WGS) entry which is preliminary data.</text>
</comment>
<accession>A0ABD0LNY6</accession>
<sequence length="84" mass="9024">MRTRTITVITSTAFDQRANPATCPIRLNGQRPVLAALSGILVPGEHCFRNGTALSLSPPRRQIPQNFAGPDTYLGSPSILVLPL</sequence>
<gene>
    <name evidence="1" type="ORF">BaRGS_00007427</name>
</gene>
<evidence type="ECO:0000313" key="2">
    <source>
        <dbReference type="Proteomes" id="UP001519460"/>
    </source>
</evidence>
<reference evidence="1 2" key="1">
    <citation type="journal article" date="2023" name="Sci. Data">
        <title>Genome assembly of the Korean intertidal mud-creeper Batillaria attramentaria.</title>
        <authorList>
            <person name="Patra A.K."/>
            <person name="Ho P.T."/>
            <person name="Jun S."/>
            <person name="Lee S.J."/>
            <person name="Kim Y."/>
            <person name="Won Y.J."/>
        </authorList>
    </citation>
    <scope>NUCLEOTIDE SEQUENCE [LARGE SCALE GENOMIC DNA]</scope>
    <source>
        <strain evidence="1">Wonlab-2016</strain>
    </source>
</reference>
<organism evidence="1 2">
    <name type="scientific">Batillaria attramentaria</name>
    <dbReference type="NCBI Taxonomy" id="370345"/>
    <lineage>
        <taxon>Eukaryota</taxon>
        <taxon>Metazoa</taxon>
        <taxon>Spiralia</taxon>
        <taxon>Lophotrochozoa</taxon>
        <taxon>Mollusca</taxon>
        <taxon>Gastropoda</taxon>
        <taxon>Caenogastropoda</taxon>
        <taxon>Sorbeoconcha</taxon>
        <taxon>Cerithioidea</taxon>
        <taxon>Batillariidae</taxon>
        <taxon>Batillaria</taxon>
    </lineage>
</organism>